<evidence type="ECO:0000256" key="2">
    <source>
        <dbReference type="ARBA" id="ARBA00022723"/>
    </source>
</evidence>
<dbReference type="Proteomes" id="UP000556026">
    <property type="component" value="Unassembled WGS sequence"/>
</dbReference>
<dbReference type="PANTHER" id="PTHR11086:SF18">
    <property type="entry name" value="DEOXYCYTIDYLATE DEAMINASE"/>
    <property type="match status" value="1"/>
</dbReference>
<dbReference type="RefSeq" id="WP_183353945.1">
    <property type="nucleotide sequence ID" value="NZ_BLXX01000003.1"/>
</dbReference>
<sequence length="536" mass="60072">MATKLKLIDAEKDAEKSKKTEKPIDTILKRRTQEQIIALCGPVGCGMEKIAERLVKTFRAVKYEVEIIKASDLIIEAITNLKANDVPGADGFQCAGWGNEGDRIEALQNMGDFLRKRLGSDAIAQLFIKKISAHRQKDITDEEVDRGEVHKESRRLVWILDSLKHPEEVRLLRMVYDKMFSLMGVLCSFKVKQRILAEKFRIPDAQAIDLIRRDESAELSYGQKLLKTLQHGDFFVRNAPVENERIVATIERYVNIILGDHSITPTHGEYAMYLAQSAAYRSGCMARQVGAAIMSAQNEIVATGYNDVPCYKGGLYTEVGKDERCFKTPSSSCRNDATKDDIKKKMSSQILDTYLKLNEKKDPGERISQEELARLSEEVTESICKKSGIDALTEYCRAVHAEMDAITSAARKGVSLREGTIYVTTFPCHNCAKHIVSSGLTTVYYVEPYEKSMAIDMHGDSISTDDAATDVVRFLPFEGVAPRQYQNRFCTTTVKKVDGKFVRVEVGEDTPAYSQLLDCFVDYETKIAGNLTESGL</sequence>
<evidence type="ECO:0000256" key="3">
    <source>
        <dbReference type="ARBA" id="ARBA00022801"/>
    </source>
</evidence>
<dbReference type="AlphaFoldDB" id="A0A6V8MGL6"/>
<organism evidence="6 7">
    <name type="scientific">Geomonas silvestris</name>
    <dbReference type="NCBI Taxonomy" id="2740184"/>
    <lineage>
        <taxon>Bacteria</taxon>
        <taxon>Pseudomonadati</taxon>
        <taxon>Thermodesulfobacteriota</taxon>
        <taxon>Desulfuromonadia</taxon>
        <taxon>Geobacterales</taxon>
        <taxon>Geobacteraceae</taxon>
        <taxon>Geomonas</taxon>
    </lineage>
</organism>
<evidence type="ECO:0000256" key="4">
    <source>
        <dbReference type="ARBA" id="ARBA00022833"/>
    </source>
</evidence>
<dbReference type="GO" id="GO:0008270">
    <property type="term" value="F:zinc ion binding"/>
    <property type="evidence" value="ECO:0007669"/>
    <property type="project" value="InterPro"/>
</dbReference>
<comment type="caution">
    <text evidence="6">The sequence shown here is derived from an EMBL/GenBank/DDBJ whole genome shotgun (WGS) entry which is preliminary data.</text>
</comment>
<name>A0A6V8MGL6_9BACT</name>
<dbReference type="NCBIfam" id="NF041025">
    <property type="entry name" value="antiphage_deaminase"/>
    <property type="match status" value="1"/>
</dbReference>
<dbReference type="InterPro" id="IPR027417">
    <property type="entry name" value="P-loop_NTPase"/>
</dbReference>
<evidence type="ECO:0000313" key="7">
    <source>
        <dbReference type="Proteomes" id="UP000556026"/>
    </source>
</evidence>
<gene>
    <name evidence="6" type="ORF">GMST_14300</name>
</gene>
<dbReference type="PROSITE" id="PS51747">
    <property type="entry name" value="CYT_DCMP_DEAMINASES_2"/>
    <property type="match status" value="1"/>
</dbReference>
<evidence type="ECO:0000256" key="1">
    <source>
        <dbReference type="ARBA" id="ARBA00006576"/>
    </source>
</evidence>
<keyword evidence="2" id="KW-0479">Metal-binding</keyword>
<evidence type="ECO:0000313" key="6">
    <source>
        <dbReference type="EMBL" id="GFO59105.1"/>
    </source>
</evidence>
<keyword evidence="3" id="KW-0378">Hydrolase</keyword>
<dbReference type="Gene3D" id="3.40.140.10">
    <property type="entry name" value="Cytidine Deaminase, domain 2"/>
    <property type="match status" value="1"/>
</dbReference>
<keyword evidence="4" id="KW-0862">Zinc</keyword>
<reference evidence="7" key="1">
    <citation type="submission" date="2020-06" db="EMBL/GenBank/DDBJ databases">
        <title>Draft genomic sequence of Geomonas sp. Red330.</title>
        <authorList>
            <person name="Itoh H."/>
            <person name="Zhenxing X."/>
            <person name="Ushijima N."/>
            <person name="Masuda Y."/>
            <person name="Shiratori Y."/>
            <person name="Senoo K."/>
        </authorList>
    </citation>
    <scope>NUCLEOTIDE SEQUENCE [LARGE SCALE GENOMIC DNA]</scope>
    <source>
        <strain evidence="7">Red330</strain>
    </source>
</reference>
<keyword evidence="7" id="KW-1185">Reference proteome</keyword>
<accession>A0A6V8MGL6</accession>
<feature type="domain" description="CMP/dCMP-type deaminase" evidence="5">
    <location>
        <begin position="266"/>
        <end position="470"/>
    </location>
</feature>
<dbReference type="InterPro" id="IPR015517">
    <property type="entry name" value="dCMP_deaminase-rel"/>
</dbReference>
<dbReference type="InterPro" id="IPR002125">
    <property type="entry name" value="CMP_dCMP_dom"/>
</dbReference>
<proteinExistence type="inferred from homology"/>
<protein>
    <submittedName>
        <fullName evidence="6">Deoxycytidylate deaminase</fullName>
    </submittedName>
</protein>
<dbReference type="GO" id="GO:0005737">
    <property type="term" value="C:cytoplasm"/>
    <property type="evidence" value="ECO:0007669"/>
    <property type="project" value="TreeGrafter"/>
</dbReference>
<dbReference type="InterPro" id="IPR016192">
    <property type="entry name" value="APOBEC/CMP_deaminase_Zn-bd"/>
</dbReference>
<comment type="similarity">
    <text evidence="1">Belongs to the cytidine and deoxycytidylate deaminase family.</text>
</comment>
<dbReference type="InterPro" id="IPR016193">
    <property type="entry name" value="Cytidine_deaminase-like"/>
</dbReference>
<dbReference type="GO" id="GO:0004132">
    <property type="term" value="F:dCMP deaminase activity"/>
    <property type="evidence" value="ECO:0007669"/>
    <property type="project" value="TreeGrafter"/>
</dbReference>
<dbReference type="EMBL" id="BLXX01000003">
    <property type="protein sequence ID" value="GFO59105.1"/>
    <property type="molecule type" value="Genomic_DNA"/>
</dbReference>
<evidence type="ECO:0000259" key="5">
    <source>
        <dbReference type="PROSITE" id="PS51747"/>
    </source>
</evidence>
<dbReference type="Pfam" id="PF00383">
    <property type="entry name" value="dCMP_cyt_deam_1"/>
    <property type="match status" value="1"/>
</dbReference>
<dbReference type="PROSITE" id="PS00903">
    <property type="entry name" value="CYT_DCMP_DEAMINASES_1"/>
    <property type="match status" value="1"/>
</dbReference>
<dbReference type="PANTHER" id="PTHR11086">
    <property type="entry name" value="DEOXYCYTIDYLATE DEAMINASE-RELATED"/>
    <property type="match status" value="1"/>
</dbReference>
<dbReference type="SUPFAM" id="SSF53927">
    <property type="entry name" value="Cytidine deaminase-like"/>
    <property type="match status" value="1"/>
</dbReference>
<dbReference type="Gene3D" id="3.40.50.300">
    <property type="entry name" value="P-loop containing nucleotide triphosphate hydrolases"/>
    <property type="match status" value="1"/>
</dbReference>